<sequence length="295" mass="30146">MHLPERLRAVLHSRALLVVGVLVSIVVPAVTLPRLPSVTLWPLLLGLLPWVVGKYLLCPLRWQAITGPGPTRGWFVRTYAESELLGLLTPGHVGADVWRVTSLCRTGLSKADSVLSVGLDRLVGALGLMAFVVFAGPSLPARYLLIALGVALAVVAGALVVRRLRPGLLPRRALPPPKALALGLLLSAGYQLSIAALLWGSVAATGNSLTPLALLGAFGASQLAGVLPGPNGASPRDGALVAALAALGVPWAAAAAAVTLKAAVAWLPALLLGGASLVLTRRALRAAAAPVPVPA</sequence>
<name>A0ABW0BNY1_9ACTN</name>
<proteinExistence type="predicted"/>
<keyword evidence="8" id="KW-1185">Reference proteome</keyword>
<dbReference type="Pfam" id="PF03706">
    <property type="entry name" value="LPG_synthase_TM"/>
    <property type="match status" value="1"/>
</dbReference>
<feature type="transmembrane region" description="Helical" evidence="6">
    <location>
        <begin position="38"/>
        <end position="57"/>
    </location>
</feature>
<evidence type="ECO:0000256" key="4">
    <source>
        <dbReference type="ARBA" id="ARBA00022989"/>
    </source>
</evidence>
<keyword evidence="5 6" id="KW-0472">Membrane</keyword>
<protein>
    <submittedName>
        <fullName evidence="7">Lysylphosphatidylglycerol synthase domain-containing protein</fullName>
    </submittedName>
</protein>
<feature type="transmembrane region" description="Helical" evidence="6">
    <location>
        <begin position="208"/>
        <end position="227"/>
    </location>
</feature>
<evidence type="ECO:0000256" key="2">
    <source>
        <dbReference type="ARBA" id="ARBA00022475"/>
    </source>
</evidence>
<comment type="subcellular location">
    <subcellularLocation>
        <location evidence="1">Cell membrane</location>
        <topology evidence="1">Multi-pass membrane protein</topology>
    </subcellularLocation>
</comment>
<keyword evidence="2" id="KW-1003">Cell membrane</keyword>
<evidence type="ECO:0000256" key="3">
    <source>
        <dbReference type="ARBA" id="ARBA00022692"/>
    </source>
</evidence>
<dbReference type="RefSeq" id="WP_378592252.1">
    <property type="nucleotide sequence ID" value="NZ_JBHSKD010000027.1"/>
</dbReference>
<organism evidence="7 8">
    <name type="scientific">Nocardioides taihuensis</name>
    <dbReference type="NCBI Taxonomy" id="1835606"/>
    <lineage>
        <taxon>Bacteria</taxon>
        <taxon>Bacillati</taxon>
        <taxon>Actinomycetota</taxon>
        <taxon>Actinomycetes</taxon>
        <taxon>Propionibacteriales</taxon>
        <taxon>Nocardioidaceae</taxon>
        <taxon>Nocardioides</taxon>
    </lineage>
</organism>
<feature type="transmembrane region" description="Helical" evidence="6">
    <location>
        <begin position="141"/>
        <end position="161"/>
    </location>
</feature>
<evidence type="ECO:0000256" key="6">
    <source>
        <dbReference type="SAM" id="Phobius"/>
    </source>
</evidence>
<accession>A0ABW0BNY1</accession>
<evidence type="ECO:0000313" key="8">
    <source>
        <dbReference type="Proteomes" id="UP001596087"/>
    </source>
</evidence>
<evidence type="ECO:0000313" key="7">
    <source>
        <dbReference type="EMBL" id="MFC5178597.1"/>
    </source>
</evidence>
<reference evidence="8" key="1">
    <citation type="journal article" date="2019" name="Int. J. Syst. Evol. Microbiol.">
        <title>The Global Catalogue of Microorganisms (GCM) 10K type strain sequencing project: providing services to taxonomists for standard genome sequencing and annotation.</title>
        <authorList>
            <consortium name="The Broad Institute Genomics Platform"/>
            <consortium name="The Broad Institute Genome Sequencing Center for Infectious Disease"/>
            <person name="Wu L."/>
            <person name="Ma J."/>
        </authorList>
    </citation>
    <scope>NUCLEOTIDE SEQUENCE [LARGE SCALE GENOMIC DNA]</scope>
    <source>
        <strain evidence="8">DFY41</strain>
    </source>
</reference>
<comment type="caution">
    <text evidence="7">The sequence shown here is derived from an EMBL/GenBank/DDBJ whole genome shotgun (WGS) entry which is preliminary data.</text>
</comment>
<evidence type="ECO:0000256" key="1">
    <source>
        <dbReference type="ARBA" id="ARBA00004651"/>
    </source>
</evidence>
<feature type="transmembrane region" description="Helical" evidence="6">
    <location>
        <begin position="182"/>
        <end position="202"/>
    </location>
</feature>
<keyword evidence="3 6" id="KW-0812">Transmembrane</keyword>
<feature type="transmembrane region" description="Helical" evidence="6">
    <location>
        <begin position="114"/>
        <end position="135"/>
    </location>
</feature>
<feature type="transmembrane region" description="Helical" evidence="6">
    <location>
        <begin position="263"/>
        <end position="280"/>
    </location>
</feature>
<dbReference type="InterPro" id="IPR022791">
    <property type="entry name" value="L-PG_synthase/AglD"/>
</dbReference>
<keyword evidence="4 6" id="KW-1133">Transmembrane helix</keyword>
<feature type="transmembrane region" description="Helical" evidence="6">
    <location>
        <begin position="239"/>
        <end position="257"/>
    </location>
</feature>
<dbReference type="EMBL" id="JBHSKD010000027">
    <property type="protein sequence ID" value="MFC5178597.1"/>
    <property type="molecule type" value="Genomic_DNA"/>
</dbReference>
<dbReference type="Proteomes" id="UP001596087">
    <property type="component" value="Unassembled WGS sequence"/>
</dbReference>
<evidence type="ECO:0000256" key="5">
    <source>
        <dbReference type="ARBA" id="ARBA00023136"/>
    </source>
</evidence>
<feature type="transmembrane region" description="Helical" evidence="6">
    <location>
        <begin position="12"/>
        <end position="32"/>
    </location>
</feature>
<gene>
    <name evidence="7" type="ORF">ACFPGP_18100</name>
</gene>